<evidence type="ECO:0000313" key="3">
    <source>
        <dbReference type="Proteomes" id="UP000321393"/>
    </source>
</evidence>
<feature type="region of interest" description="Disordered" evidence="1">
    <location>
        <begin position="102"/>
        <end position="121"/>
    </location>
</feature>
<sequence length="131" mass="15126">MNVLEIVVSHRVADHVEDDTLCSVDVHPTEVERLIVLHVDDDFINNDDEQFSFHILSYASFILVYMSPDTMSQFLFGFNESDGLFDFNAEEFNTIADMSYVDDTSDASRPTAPTSRRRKHSRNLELERYVV</sequence>
<comment type="caution">
    <text evidence="2">The sequence shown here is derived from an EMBL/GenBank/DDBJ whole genome shotgun (WGS) entry which is preliminary data.</text>
</comment>
<accession>A0A5A7TFH2</accession>
<organism evidence="2 3">
    <name type="scientific">Cucumis melo var. makuwa</name>
    <name type="common">Oriental melon</name>
    <dbReference type="NCBI Taxonomy" id="1194695"/>
    <lineage>
        <taxon>Eukaryota</taxon>
        <taxon>Viridiplantae</taxon>
        <taxon>Streptophyta</taxon>
        <taxon>Embryophyta</taxon>
        <taxon>Tracheophyta</taxon>
        <taxon>Spermatophyta</taxon>
        <taxon>Magnoliopsida</taxon>
        <taxon>eudicotyledons</taxon>
        <taxon>Gunneridae</taxon>
        <taxon>Pentapetalae</taxon>
        <taxon>rosids</taxon>
        <taxon>fabids</taxon>
        <taxon>Cucurbitales</taxon>
        <taxon>Cucurbitaceae</taxon>
        <taxon>Benincaseae</taxon>
        <taxon>Cucumis</taxon>
    </lineage>
</organism>
<dbReference type="EMBL" id="SSTE01017818">
    <property type="protein sequence ID" value="KAA0040155.1"/>
    <property type="molecule type" value="Genomic_DNA"/>
</dbReference>
<evidence type="ECO:0008006" key="4">
    <source>
        <dbReference type="Google" id="ProtNLM"/>
    </source>
</evidence>
<gene>
    <name evidence="2" type="ORF">E6C27_scaffold1302G00020</name>
</gene>
<evidence type="ECO:0000256" key="1">
    <source>
        <dbReference type="SAM" id="MobiDB-lite"/>
    </source>
</evidence>
<protein>
    <recommendedName>
        <fullName evidence="4">CACTA en-spm transposon protein</fullName>
    </recommendedName>
</protein>
<name>A0A5A7TFH2_CUCMM</name>
<dbReference type="AlphaFoldDB" id="A0A5A7TFH2"/>
<evidence type="ECO:0000313" key="2">
    <source>
        <dbReference type="EMBL" id="KAA0040155.1"/>
    </source>
</evidence>
<dbReference type="Proteomes" id="UP000321393">
    <property type="component" value="Unassembled WGS sequence"/>
</dbReference>
<proteinExistence type="predicted"/>
<reference evidence="2 3" key="1">
    <citation type="submission" date="2019-08" db="EMBL/GenBank/DDBJ databases">
        <title>Draft genome sequences of two oriental melons (Cucumis melo L. var makuwa).</title>
        <authorList>
            <person name="Kwon S.-Y."/>
        </authorList>
    </citation>
    <scope>NUCLEOTIDE SEQUENCE [LARGE SCALE GENOMIC DNA]</scope>
    <source>
        <strain evidence="3">cv. SW 3</strain>
        <tissue evidence="2">Leaf</tissue>
    </source>
</reference>